<organism evidence="4 5">
    <name type="scientific">Motilibacter peucedani</name>
    <dbReference type="NCBI Taxonomy" id="598650"/>
    <lineage>
        <taxon>Bacteria</taxon>
        <taxon>Bacillati</taxon>
        <taxon>Actinomycetota</taxon>
        <taxon>Actinomycetes</taxon>
        <taxon>Motilibacterales</taxon>
        <taxon>Motilibacteraceae</taxon>
        <taxon>Motilibacter</taxon>
    </lineage>
</organism>
<name>A0A420XM35_9ACTN</name>
<gene>
    <name evidence="4" type="ORF">CLV35_2673</name>
</gene>
<comment type="caution">
    <text evidence="4">The sequence shown here is derived from an EMBL/GenBank/DDBJ whole genome shotgun (WGS) entry which is preliminary data.</text>
</comment>
<reference evidence="4 5" key="1">
    <citation type="submission" date="2018-10" db="EMBL/GenBank/DDBJ databases">
        <title>Genomic Encyclopedia of Archaeal and Bacterial Type Strains, Phase II (KMG-II): from individual species to whole genera.</title>
        <authorList>
            <person name="Goeker M."/>
        </authorList>
    </citation>
    <scope>NUCLEOTIDE SEQUENCE [LARGE SCALE GENOMIC DNA]</scope>
    <source>
        <strain evidence="4 5">RP-AC37</strain>
    </source>
</reference>
<evidence type="ECO:0000313" key="4">
    <source>
        <dbReference type="EMBL" id="RKS72429.1"/>
    </source>
</evidence>
<protein>
    <recommendedName>
        <fullName evidence="3">ARB-07466-like C-terminal domain-containing protein</fullName>
    </recommendedName>
</protein>
<dbReference type="Pfam" id="PF26571">
    <property type="entry name" value="VldE"/>
    <property type="match status" value="1"/>
</dbReference>
<feature type="compositionally biased region" description="Basic residues" evidence="1">
    <location>
        <begin position="21"/>
        <end position="31"/>
    </location>
</feature>
<feature type="region of interest" description="Disordered" evidence="1">
    <location>
        <begin position="1"/>
        <end position="31"/>
    </location>
</feature>
<feature type="transmembrane region" description="Helical" evidence="2">
    <location>
        <begin position="37"/>
        <end position="56"/>
    </location>
</feature>
<evidence type="ECO:0000256" key="1">
    <source>
        <dbReference type="SAM" id="MobiDB-lite"/>
    </source>
</evidence>
<dbReference type="AlphaFoldDB" id="A0A420XM35"/>
<keyword evidence="5" id="KW-1185">Reference proteome</keyword>
<sequence>MPQQTARRPAPRRTSGAGARPRPRTARTGRAKQGRDLRWLAALLIIAFGLLVVAGAQRLVSALLPDSLPFVPSSKACTVTVGSTEVGLDRDQAANAATIAGVGTRLGMPQRAVTIAIATALQESKLRNLDHGDRDSLGLFQQRPSQGWGTARQVQDPVYSSTKFYRALDGVEGWERLSLTRAAQAVQRSALPSAYAKHEPQAAALANALTGHTQAALTCRTSPAKAPRQSLTGTGLTTRANSVRSAMEAVWGKQSLGGFEPGGVSTGHIEDSAHYEGRAIDVFFRPASTANRLDGWAMAHWMVANSARLELATVIYDDHIWSAARSSQGWRRYVSDDPTNAIKQHRDHVHVDVVRGG</sequence>
<evidence type="ECO:0000313" key="5">
    <source>
        <dbReference type="Proteomes" id="UP000281955"/>
    </source>
</evidence>
<keyword evidence="2" id="KW-1133">Transmembrane helix</keyword>
<feature type="domain" description="ARB-07466-like C-terminal" evidence="3">
    <location>
        <begin position="233"/>
        <end position="335"/>
    </location>
</feature>
<keyword evidence="2" id="KW-0472">Membrane</keyword>
<dbReference type="InterPro" id="IPR058593">
    <property type="entry name" value="ARB_07466-like_C"/>
</dbReference>
<accession>A0A420XM35</accession>
<evidence type="ECO:0000259" key="3">
    <source>
        <dbReference type="Pfam" id="PF26571"/>
    </source>
</evidence>
<dbReference type="RefSeq" id="WP_183061963.1">
    <property type="nucleotide sequence ID" value="NZ_RBWV01000013.1"/>
</dbReference>
<proteinExistence type="predicted"/>
<dbReference type="InParanoid" id="A0A420XM35"/>
<evidence type="ECO:0000256" key="2">
    <source>
        <dbReference type="SAM" id="Phobius"/>
    </source>
</evidence>
<dbReference type="EMBL" id="RBWV01000013">
    <property type="protein sequence ID" value="RKS72429.1"/>
    <property type="molecule type" value="Genomic_DNA"/>
</dbReference>
<keyword evidence="2" id="KW-0812">Transmembrane</keyword>
<dbReference type="Proteomes" id="UP000281955">
    <property type="component" value="Unassembled WGS sequence"/>
</dbReference>
<feature type="compositionally biased region" description="Low complexity" evidence="1">
    <location>
        <begin position="1"/>
        <end position="20"/>
    </location>
</feature>